<evidence type="ECO:0008006" key="4">
    <source>
        <dbReference type="Google" id="ProtNLM"/>
    </source>
</evidence>
<dbReference type="EMBL" id="SBIW01000012">
    <property type="protein sequence ID" value="RWY48161.1"/>
    <property type="molecule type" value="Genomic_DNA"/>
</dbReference>
<keyword evidence="1" id="KW-0732">Signal</keyword>
<evidence type="ECO:0000256" key="1">
    <source>
        <dbReference type="SAM" id="SignalP"/>
    </source>
</evidence>
<dbReference type="RefSeq" id="WP_128536054.1">
    <property type="nucleotide sequence ID" value="NZ_SBIW01000012.1"/>
</dbReference>
<dbReference type="OrthoDB" id="333971at2"/>
<protein>
    <recommendedName>
        <fullName evidence="4">Bacterial surface antigen (D15) domain-containing protein</fullName>
    </recommendedName>
</protein>
<comment type="caution">
    <text evidence="2">The sequence shown here is derived from an EMBL/GenBank/DDBJ whole genome shotgun (WGS) entry which is preliminary data.</text>
</comment>
<gene>
    <name evidence="2" type="ORF">EPL05_21535</name>
</gene>
<accession>A0A3S3UJZ5</accession>
<evidence type="ECO:0000313" key="3">
    <source>
        <dbReference type="Proteomes" id="UP000286701"/>
    </source>
</evidence>
<feature type="signal peptide" evidence="1">
    <location>
        <begin position="1"/>
        <end position="21"/>
    </location>
</feature>
<feature type="chain" id="PRO_5018736772" description="Bacterial surface antigen (D15) domain-containing protein" evidence="1">
    <location>
        <begin position="22"/>
        <end position="850"/>
    </location>
</feature>
<sequence length="850" mass="96092">MSYKRLFVSAFFLLLTRFAYSQQASPPDSITMAINTKFDKAGKVTRLLLGTNYRKVWAQEIRMPVFHLDKEKGGLKITGTGGGNQTTSLQLEDSSGREWVLRSANKTTSRDQPKIYKNTLVEAIMLDAGSIGHPFSALAVPPMAQALGITHTNPKIVYLGDDPQLGKYRDEFANHVYLFEEHGPADGGKDYKTEKVQDKLEEDNDKKTDQKLILRARILDMIMGDWDRHGGQWKWTKGEDSTKNTYEPTPGDRDKVFYTTGGAIFTVMALAKPNLQPYTDHIRRVDMWNYNTVGFDLYFLNQPNEKDWEDEIAYVQKTLTDSLVTRAVKLMPANVYAVSGPHILKTFFKRRDHIKKFAMQYYRFLAQKVDVPASDKDEHFTINTQKDGDVKVTINKVKKDNTTGKVIYQRTFKKEVTNDVRLYGLSGKNSFEVTGSNQTPIKVRMIGGTDTDTYHIDTALNNRKNLYVYDVRGPGNSLPTSSEAHLKLSNDTAINAYKRPENKYTTYTPIVGVGYSTEDGLQLVGGVGLTQYSFRKEPYRNTQQLKVNYTLSKKSFIVTYSGIFKSVWGKTDLLVNITERGPRNTNNFFGLGNVGEYQNEKEFYYYRNRYDYGVADIRLAHKFDKWQVSGGLITEFYIASRGSNFDHFFSQYDQEHPEERLFDTKLYEGVIGGAVYDSRNNQTFPSKGVTWRTTVTGLTGLNVGGHSSASFLSTFSFFVPIKDSTIVLANRTGVGHIVGKGEFFQMMNLGGLTLQGFHTSRFIGNTVLYNNLELRAKLFNFNAYVLASSFGLVAFNDAGRVWLKGEHSSTIHDTYGGGIFLTPYNAFLLQAVLGKSADGYLSYITVGFRF</sequence>
<organism evidence="2 3">
    <name type="scientific">Mucilaginibacter gilvus</name>
    <dbReference type="NCBI Taxonomy" id="2305909"/>
    <lineage>
        <taxon>Bacteria</taxon>
        <taxon>Pseudomonadati</taxon>
        <taxon>Bacteroidota</taxon>
        <taxon>Sphingobacteriia</taxon>
        <taxon>Sphingobacteriales</taxon>
        <taxon>Sphingobacteriaceae</taxon>
        <taxon>Mucilaginibacter</taxon>
    </lineage>
</organism>
<keyword evidence="3" id="KW-1185">Reference proteome</keyword>
<reference evidence="2 3" key="1">
    <citation type="submission" date="2019-01" db="EMBL/GenBank/DDBJ databases">
        <title>Mucilaginibacter antarcticum sp. nov., isolated from antarctic soil.</title>
        <authorList>
            <person name="Yan Y.-Q."/>
            <person name="Du Z.-J."/>
        </authorList>
    </citation>
    <scope>NUCLEOTIDE SEQUENCE [LARGE SCALE GENOMIC DNA]</scope>
    <source>
        <strain evidence="2 3">F01003</strain>
    </source>
</reference>
<dbReference type="AlphaFoldDB" id="A0A3S3UJZ5"/>
<evidence type="ECO:0000313" key="2">
    <source>
        <dbReference type="EMBL" id="RWY48161.1"/>
    </source>
</evidence>
<dbReference type="Gene3D" id="2.40.160.50">
    <property type="entry name" value="membrane protein fhac: a member of the omp85/tpsb transporter family"/>
    <property type="match status" value="1"/>
</dbReference>
<name>A0A3S3UJZ5_9SPHI</name>
<proteinExistence type="predicted"/>
<dbReference type="Proteomes" id="UP000286701">
    <property type="component" value="Unassembled WGS sequence"/>
</dbReference>